<dbReference type="InterPro" id="IPR011012">
    <property type="entry name" value="Longin-like_dom_sf"/>
</dbReference>
<evidence type="ECO:0000256" key="5">
    <source>
        <dbReference type="PIRNR" id="PIRNR005992"/>
    </source>
</evidence>
<dbReference type="GO" id="GO:0012505">
    <property type="term" value="C:endomembrane system"/>
    <property type="evidence" value="ECO:0007669"/>
    <property type="project" value="UniProtKB-SubCell"/>
</dbReference>
<comment type="subcellular location">
    <subcellularLocation>
        <location evidence="1">Endomembrane system</location>
    </subcellularLocation>
</comment>
<feature type="domain" description="MHD" evidence="6">
    <location>
        <begin position="169"/>
        <end position="424"/>
    </location>
</feature>
<organism evidence="7 8">
    <name type="scientific">Tritrichomonas foetus</name>
    <dbReference type="NCBI Taxonomy" id="1144522"/>
    <lineage>
        <taxon>Eukaryota</taxon>
        <taxon>Metamonada</taxon>
        <taxon>Parabasalia</taxon>
        <taxon>Tritrichomonadida</taxon>
        <taxon>Tritrichomonadidae</taxon>
        <taxon>Tritrichomonas</taxon>
    </lineage>
</organism>
<dbReference type="GO" id="GO:0016192">
    <property type="term" value="P:vesicle-mediated transport"/>
    <property type="evidence" value="ECO:0007669"/>
    <property type="project" value="InterPro"/>
</dbReference>
<gene>
    <name evidence="7" type="ORF">TRFO_38732</name>
</gene>
<dbReference type="InterPro" id="IPR036168">
    <property type="entry name" value="AP2_Mu_C_sf"/>
</dbReference>
<accession>A0A1J4J757</accession>
<evidence type="ECO:0000313" key="7">
    <source>
        <dbReference type="EMBL" id="OHS95066.1"/>
    </source>
</evidence>
<keyword evidence="3 5" id="KW-0653">Protein transport</keyword>
<sequence length="426" mass="47788">MISAILLLDRNGDILVMRNFRKDSDVVAIDNYRIGVVAAKEITSPLTLIDESSFLHYVENDIYYVAVTRQNANACTIFEFLARLPRIFMQVFDLKEINPTEIKKCIPDIIELFDEMVDHGYLQNTDPEALRLLTQRQSASTAQSATESQITRMATGAISWRASNIVYKTNSIYVDVIEKVSLCISSNQKTLESSVNGNIMMKCYLSGMPECKIRFNEKVSVDGPSKSNSGIEVDDMVFHQCVKLANFSKDRSISFTPPDGEFELMRYRKTENVGVPFTINPIIRDLQGKGLEIRVNVRAIYDMKLTANPLILTIPLPQNTAEVEVTSSTGRAKYSPEQNAVIWRSTAFVGKSTAEIIIALKCLPATSRALPATKLTEPITAEFNISMFSASGLALKYLKVIEKSGYPIEKWLRYATKAGKYEIYMT</sequence>
<dbReference type="InterPro" id="IPR028565">
    <property type="entry name" value="MHD"/>
</dbReference>
<dbReference type="VEuPathDB" id="TrichDB:TRFO_38732"/>
<dbReference type="GO" id="GO:0006886">
    <property type="term" value="P:intracellular protein transport"/>
    <property type="evidence" value="ECO:0007669"/>
    <property type="project" value="UniProtKB-UniRule"/>
</dbReference>
<dbReference type="EMBL" id="MLAK01001267">
    <property type="protein sequence ID" value="OHS95066.1"/>
    <property type="molecule type" value="Genomic_DNA"/>
</dbReference>
<dbReference type="Gene3D" id="3.30.450.60">
    <property type="match status" value="1"/>
</dbReference>
<evidence type="ECO:0000259" key="6">
    <source>
        <dbReference type="PROSITE" id="PS51072"/>
    </source>
</evidence>
<dbReference type="FunFam" id="3.30.450.60:FF:000002">
    <property type="entry name" value="AP-2 complex subunit mu, putative"/>
    <property type="match status" value="1"/>
</dbReference>
<dbReference type="Gene3D" id="2.60.40.1170">
    <property type="entry name" value="Mu homology domain, subdomain B"/>
    <property type="match status" value="2"/>
</dbReference>
<dbReference type="PANTHER" id="PTHR10529">
    <property type="entry name" value="AP COMPLEX SUBUNIT MU"/>
    <property type="match status" value="1"/>
</dbReference>
<comment type="caution">
    <text evidence="7">The sequence shown here is derived from an EMBL/GenBank/DDBJ whole genome shotgun (WGS) entry which is preliminary data.</text>
</comment>
<evidence type="ECO:0000256" key="1">
    <source>
        <dbReference type="ARBA" id="ARBA00004308"/>
    </source>
</evidence>
<keyword evidence="2 5" id="KW-0813">Transport</keyword>
<dbReference type="InterPro" id="IPR001392">
    <property type="entry name" value="Clathrin_mu"/>
</dbReference>
<dbReference type="Proteomes" id="UP000179807">
    <property type="component" value="Unassembled WGS sequence"/>
</dbReference>
<reference evidence="7" key="1">
    <citation type="submission" date="2016-10" db="EMBL/GenBank/DDBJ databases">
        <authorList>
            <person name="Benchimol M."/>
            <person name="Almeida L.G."/>
            <person name="Vasconcelos A.T."/>
            <person name="Perreira-Neves A."/>
            <person name="Rosa I.A."/>
            <person name="Tasca T."/>
            <person name="Bogo M.R."/>
            <person name="de Souza W."/>
        </authorList>
    </citation>
    <scope>NUCLEOTIDE SEQUENCE [LARGE SCALE GENOMIC DNA]</scope>
    <source>
        <strain evidence="7">K</strain>
    </source>
</reference>
<keyword evidence="4" id="KW-0472">Membrane</keyword>
<dbReference type="GO" id="GO:0030131">
    <property type="term" value="C:clathrin adaptor complex"/>
    <property type="evidence" value="ECO:0007669"/>
    <property type="project" value="UniProtKB-UniRule"/>
</dbReference>
<protein>
    <submittedName>
        <fullName evidence="7">Adaptor complexes medium subunit family protein</fullName>
    </submittedName>
</protein>
<dbReference type="Pfam" id="PF00928">
    <property type="entry name" value="Adap_comp_sub"/>
    <property type="match status" value="1"/>
</dbReference>
<comment type="similarity">
    <text evidence="5">Belongs to the adaptor complexes medium subunit family.</text>
</comment>
<dbReference type="GeneID" id="94846931"/>
<dbReference type="RefSeq" id="XP_068348203.1">
    <property type="nucleotide sequence ID" value="XM_068512227.1"/>
</dbReference>
<dbReference type="PIRSF" id="PIRSF005992">
    <property type="entry name" value="Clathrin_mu"/>
    <property type="match status" value="1"/>
</dbReference>
<dbReference type="PRINTS" id="PR00314">
    <property type="entry name" value="CLATHRINADPT"/>
</dbReference>
<dbReference type="AlphaFoldDB" id="A0A1J4J757"/>
<evidence type="ECO:0000256" key="4">
    <source>
        <dbReference type="ARBA" id="ARBA00023136"/>
    </source>
</evidence>
<dbReference type="OrthoDB" id="10259133at2759"/>
<dbReference type="PROSITE" id="PS51072">
    <property type="entry name" value="MHD"/>
    <property type="match status" value="1"/>
</dbReference>
<evidence type="ECO:0000256" key="3">
    <source>
        <dbReference type="ARBA" id="ARBA00022927"/>
    </source>
</evidence>
<evidence type="ECO:0000313" key="8">
    <source>
        <dbReference type="Proteomes" id="UP000179807"/>
    </source>
</evidence>
<evidence type="ECO:0000256" key="2">
    <source>
        <dbReference type="ARBA" id="ARBA00022448"/>
    </source>
</evidence>
<dbReference type="SUPFAM" id="SSF49447">
    <property type="entry name" value="Second domain of Mu2 adaptin subunit (ap50) of ap2 adaptor"/>
    <property type="match status" value="1"/>
</dbReference>
<dbReference type="InterPro" id="IPR050431">
    <property type="entry name" value="Adaptor_comp_med_subunit"/>
</dbReference>
<name>A0A1J4J757_9EUKA</name>
<keyword evidence="8" id="KW-1185">Reference proteome</keyword>
<proteinExistence type="inferred from homology"/>
<dbReference type="SUPFAM" id="SSF64356">
    <property type="entry name" value="SNARE-like"/>
    <property type="match status" value="1"/>
</dbReference>